<evidence type="ECO:0000256" key="1">
    <source>
        <dbReference type="SAM" id="MobiDB-lite"/>
    </source>
</evidence>
<sequence>MAQMSMNGHGNHNDDARLMNSNFYSSISMNTMDHAKNFRNSLIVKDPSDYSLATSMQSSDGLSGSQLDADESSTGSMRIDTKGENEKEISTMQMKNSPSLSALAGILNEKSKQAEEKARLNRVMDESILEEEEEEERNLQYDAHNKALQIDSPNLIDINDTNSVAHPGIPQTTDLSLFEQPDFLSTPKVNAPMNRNNGHSNNPFLTDYQLSKGQEDPLFQVQPSIQEEPELESKIDTPPRGEGRQSILDASVFEAGSRSNTSTEFKTKHTVQPLGVGHRNLSSPSFLERPSFKGPPPKYTRDPPETSPFNQQGTSESNTIGADLPDWNHDKPRTRSRARTLGGPAYDVRGSHYRSNTIHNAVTSKSNANMNRPGLETNNFRETSDAQSKRKNLRRSKATPLTSNNSTQQRTVSAGPVLDQPSSEQPQSQKKRSIFSLFKKKSSKEPTTRKNKQTSKRHSTFMPSTTLDSGTSTVSPSTPEKLTKKSHSTNTIFSSFKKHKDREDSTLLSSSTPPKMESQLDSISKESSSFSSGRKEPYTSNENGAEKSQSDHYDGSRTQFQDSQQAQCFNFDESDMNHSQTHDQLPENNSNILEERRDPRDNLWKEEDVKNERVPSERHEHFEGSEFGDPLARDFPKPMLPFLTKHDAGEALFPKSLDNHEVESIVSLERSRSVKSNRSHRRSLTDTLSVNAQNEGMYVMEASPVMISTPDLSKSPTGSILRNGRFESITPSTFDERVEPTQVENDNSESIPQLTLSPQEESIGSIEGKFNQLVLLDEDEDEGEENINKNASKSSEIVPAPKADSEGHRLPSKEDIYEGRQQQQQQQQQTPASEDDQEFTTEMMEFASLINFGEGFNLDLEIPPKNDTNTNVEYDPSLKQDSPRRITNAKPTFLLDAGIEPEQNDTTADEQRSKNVNQSDKNRESISKQSGERTPNDSESDENGGIEITNDGSYYAPTNEGVFSEQRSQGQPLESSTDIPNDLLNVIRSSSPNSNFQFSEPLSDREKVHKERHSFRDLLTNTALASDQESNHRPVSMSFKGLNAPSLNHDTYESSLFGSPVVTAEKLGSSSPMQPNTRVNFSSKIVLYDTYNLEQYDRRPELATCNMLTPQLAQMIKAELNELKSEMEIHEASRCYTHFF</sequence>
<feature type="compositionally biased region" description="Basic residues" evidence="1">
    <location>
        <begin position="449"/>
        <end position="459"/>
    </location>
</feature>
<dbReference type="OrthoDB" id="5563016at2759"/>
<feature type="compositionally biased region" description="Basic and acidic residues" evidence="1">
    <location>
        <begin position="231"/>
        <end position="243"/>
    </location>
</feature>
<feature type="compositionally biased region" description="Polar residues" evidence="1">
    <location>
        <begin position="742"/>
        <end position="762"/>
    </location>
</feature>
<feature type="region of interest" description="Disordered" evidence="1">
    <location>
        <begin position="780"/>
        <end position="838"/>
    </location>
</feature>
<dbReference type="PANTHER" id="PTHR12751:SF18">
    <property type="entry name" value="PHOSPHATASE AND ACTIN REGULATOR 1"/>
    <property type="match status" value="1"/>
</dbReference>
<dbReference type="AlphaFoldDB" id="A0A4C2EAP2"/>
<feature type="compositionally biased region" description="Polar residues" evidence="1">
    <location>
        <begin position="399"/>
        <end position="412"/>
    </location>
</feature>
<feature type="compositionally biased region" description="Basic and acidic residues" evidence="1">
    <location>
        <begin position="593"/>
        <end position="624"/>
    </location>
</feature>
<dbReference type="EMBL" id="BIMX01000029">
    <property type="protein sequence ID" value="GCF01268.1"/>
    <property type="molecule type" value="Genomic_DNA"/>
</dbReference>
<reference evidence="2 3" key="1">
    <citation type="submission" date="2019-01" db="EMBL/GenBank/DDBJ databases">
        <title>Draft Genome Sequencing of Zygosaccharomyces mellis Ca-7.</title>
        <authorList>
            <person name="Shiwa Y."/>
            <person name="Kanesaki Y."/>
            <person name="Ishige T."/>
            <person name="Mura K."/>
            <person name="Hori T."/>
            <person name="Tamura T."/>
        </authorList>
    </citation>
    <scope>NUCLEOTIDE SEQUENCE [LARGE SCALE GENOMIC DNA]</scope>
    <source>
        <strain evidence="2 3">Ca-7</strain>
    </source>
</reference>
<feature type="compositionally biased region" description="Basic and acidic residues" evidence="1">
    <location>
        <begin position="803"/>
        <end position="818"/>
    </location>
</feature>
<feature type="compositionally biased region" description="Polar residues" evidence="1">
    <location>
        <begin position="353"/>
        <end position="381"/>
    </location>
</feature>
<feature type="compositionally biased region" description="Basic residues" evidence="1">
    <location>
        <begin position="429"/>
        <end position="442"/>
    </location>
</feature>
<evidence type="ECO:0000313" key="2">
    <source>
        <dbReference type="EMBL" id="GCF01268.1"/>
    </source>
</evidence>
<dbReference type="GO" id="GO:0030036">
    <property type="term" value="P:actin cytoskeleton organization"/>
    <property type="evidence" value="ECO:0007669"/>
    <property type="project" value="TreeGrafter"/>
</dbReference>
<comment type="caution">
    <text evidence="2">The sequence shown here is derived from an EMBL/GenBank/DDBJ whole genome shotgun (WGS) entry which is preliminary data.</text>
</comment>
<feature type="compositionally biased region" description="Polar residues" evidence="1">
    <location>
        <begin position="965"/>
        <end position="979"/>
    </location>
</feature>
<protein>
    <submittedName>
        <fullName evidence="2">Bud neck involved protein</fullName>
    </submittedName>
</protein>
<dbReference type="GO" id="GO:0003779">
    <property type="term" value="F:actin binding"/>
    <property type="evidence" value="ECO:0007669"/>
    <property type="project" value="TreeGrafter"/>
</dbReference>
<evidence type="ECO:0000313" key="3">
    <source>
        <dbReference type="Proteomes" id="UP000301737"/>
    </source>
</evidence>
<dbReference type="Proteomes" id="UP000301737">
    <property type="component" value="Unassembled WGS sequence"/>
</dbReference>
<gene>
    <name evidence="2" type="primary">BNI4</name>
    <name evidence="2" type="ORF">ZYGM_001570</name>
</gene>
<feature type="compositionally biased region" description="Polar residues" evidence="1">
    <location>
        <begin position="307"/>
        <end position="320"/>
    </location>
</feature>
<feature type="region of interest" description="Disordered" evidence="1">
    <location>
        <begin position="54"/>
        <end position="79"/>
    </location>
</feature>
<feature type="compositionally biased region" description="Basic and acidic residues" evidence="1">
    <location>
        <begin position="920"/>
        <end position="936"/>
    </location>
</feature>
<dbReference type="PANTHER" id="PTHR12751">
    <property type="entry name" value="PHOSPHATASE AND ACTIN REGULATOR PHACTR"/>
    <property type="match status" value="1"/>
</dbReference>
<feature type="region of interest" description="Disordered" evidence="1">
    <location>
        <begin position="861"/>
        <end position="979"/>
    </location>
</feature>
<feature type="compositionally biased region" description="Polar residues" evidence="1">
    <location>
        <begin position="461"/>
        <end position="480"/>
    </location>
</feature>
<feature type="region of interest" description="Disordered" evidence="1">
    <location>
        <begin position="574"/>
        <end position="630"/>
    </location>
</feature>
<feature type="compositionally biased region" description="Polar residues" evidence="1">
    <location>
        <begin position="54"/>
        <end position="76"/>
    </location>
</feature>
<feature type="region of interest" description="Disordered" evidence="1">
    <location>
        <begin position="222"/>
        <end position="562"/>
    </location>
</feature>
<feature type="compositionally biased region" description="Basic and acidic residues" evidence="1">
    <location>
        <begin position="544"/>
        <end position="555"/>
    </location>
</feature>
<keyword evidence="3" id="KW-1185">Reference proteome</keyword>
<feature type="region of interest" description="Disordered" evidence="1">
    <location>
        <begin position="731"/>
        <end position="763"/>
    </location>
</feature>
<proteinExistence type="predicted"/>
<accession>A0A4C2EAP2</accession>
<name>A0A4C2EAP2_9SACH</name>
<organism evidence="2 3">
    <name type="scientific">Zygosaccharomyces mellis</name>
    <dbReference type="NCBI Taxonomy" id="42258"/>
    <lineage>
        <taxon>Eukaryota</taxon>
        <taxon>Fungi</taxon>
        <taxon>Dikarya</taxon>
        <taxon>Ascomycota</taxon>
        <taxon>Saccharomycotina</taxon>
        <taxon>Saccharomycetes</taxon>
        <taxon>Saccharomycetales</taxon>
        <taxon>Saccharomycetaceae</taxon>
        <taxon>Zygosaccharomyces</taxon>
    </lineage>
</organism>